<keyword evidence="2" id="KW-1185">Reference proteome</keyword>
<gene>
    <name evidence="1" type="ORF">G3M56_001565</name>
</gene>
<dbReference type="RefSeq" id="WP_164363903.1">
    <property type="nucleotide sequence ID" value="NZ_CP066776.1"/>
</dbReference>
<dbReference type="GO" id="GO:0016787">
    <property type="term" value="F:hydrolase activity"/>
    <property type="evidence" value="ECO:0007669"/>
    <property type="project" value="UniProtKB-KW"/>
</dbReference>
<dbReference type="EMBL" id="CP066776">
    <property type="protein sequence ID" value="QQL45302.1"/>
    <property type="molecule type" value="Genomic_DNA"/>
</dbReference>
<keyword evidence="1" id="KW-0378">Hydrolase</keyword>
<dbReference type="SUPFAM" id="SSF56784">
    <property type="entry name" value="HAD-like"/>
    <property type="match status" value="1"/>
</dbReference>
<proteinExistence type="predicted"/>
<protein>
    <submittedName>
        <fullName evidence="1">Haloacid dehalogenase-like hydrolase</fullName>
    </submittedName>
</protein>
<dbReference type="KEGG" id="soa:G3M56_001565"/>
<dbReference type="Pfam" id="PF12710">
    <property type="entry name" value="HAD"/>
    <property type="match status" value="1"/>
</dbReference>
<dbReference type="InterPro" id="IPR023214">
    <property type="entry name" value="HAD_sf"/>
</dbReference>
<dbReference type="NCBIfam" id="TIGR01488">
    <property type="entry name" value="HAD-SF-IB"/>
    <property type="match status" value="1"/>
</dbReference>
<organism evidence="1 2">
    <name type="scientific">Sulfuriroseicoccus oceanibius</name>
    <dbReference type="NCBI Taxonomy" id="2707525"/>
    <lineage>
        <taxon>Bacteria</taxon>
        <taxon>Pseudomonadati</taxon>
        <taxon>Verrucomicrobiota</taxon>
        <taxon>Verrucomicrobiia</taxon>
        <taxon>Verrucomicrobiales</taxon>
        <taxon>Verrucomicrobiaceae</taxon>
        <taxon>Sulfuriroseicoccus</taxon>
    </lineage>
</organism>
<dbReference type="Gene3D" id="3.40.50.1000">
    <property type="entry name" value="HAD superfamily/HAD-like"/>
    <property type="match status" value="1"/>
</dbReference>
<name>A0A6B3L7W6_9BACT</name>
<dbReference type="Gene3D" id="1.20.1440.100">
    <property type="entry name" value="SG protein - dephosphorylation function"/>
    <property type="match status" value="1"/>
</dbReference>
<dbReference type="Proteomes" id="UP000475117">
    <property type="component" value="Chromosome"/>
</dbReference>
<evidence type="ECO:0000313" key="1">
    <source>
        <dbReference type="EMBL" id="QQL45302.1"/>
    </source>
</evidence>
<accession>A0A6B3L7W6</accession>
<dbReference type="InterPro" id="IPR036412">
    <property type="entry name" value="HAD-like_sf"/>
</dbReference>
<sequence length="253" mass="28745">MADTPSSAGKRYAYFDLDHTIIPHDTQLLFCNYVLQREGWRRLLLVPFLACLPLAAMRVLRARGMKRIFLGYLAGMKRERLDQLARDFATKEFRKHAYGEIIEEIDRLKAEGYVLILNTASPQIYAEPIAEELGFERCYATRVVIPERMKSLAEIVGPNNKRHAKIDAMADILPAGVTGDNIVAQPGALSFSDSKNDIPLLELAEEGFQVNPSESFRATGEERGWKLLTPKQPYHGEWGNRFAMLRQLFGVFR</sequence>
<dbReference type="AlphaFoldDB" id="A0A6B3L7W6"/>
<evidence type="ECO:0000313" key="2">
    <source>
        <dbReference type="Proteomes" id="UP000475117"/>
    </source>
</evidence>
<reference evidence="1 2" key="1">
    <citation type="submission" date="2020-12" db="EMBL/GenBank/DDBJ databases">
        <title>Sulforoseuscoccus oceanibium gen. nov., sp. nov., a representative of the phylum Verrucomicrobia with special cytoplasmic membrane, and proposal of Sulforoseuscoccusaceae fam. nov.</title>
        <authorList>
            <person name="Xi F."/>
        </authorList>
    </citation>
    <scope>NUCLEOTIDE SEQUENCE [LARGE SCALE GENOMIC DNA]</scope>
    <source>
        <strain evidence="1 2">T37</strain>
    </source>
</reference>